<feature type="domain" description="Malonyl-CoA:ACP transacylase (MAT)" evidence="14">
    <location>
        <begin position="1"/>
        <end position="295"/>
    </location>
</feature>
<dbReference type="Proteomes" id="UP001162156">
    <property type="component" value="Unassembled WGS sequence"/>
</dbReference>
<evidence type="ECO:0000256" key="13">
    <source>
        <dbReference type="ARBA" id="ARBA00077751"/>
    </source>
</evidence>
<keyword evidence="7" id="KW-0276">Fatty acid metabolism</keyword>
<dbReference type="SMART" id="SM00827">
    <property type="entry name" value="PKS_AT"/>
    <property type="match status" value="1"/>
</dbReference>
<dbReference type="InterPro" id="IPR016035">
    <property type="entry name" value="Acyl_Trfase/lysoPLipase"/>
</dbReference>
<dbReference type="SUPFAM" id="SSF55048">
    <property type="entry name" value="Probable ACP-binding domain of malonyl-CoA ACP transacylase"/>
    <property type="match status" value="1"/>
</dbReference>
<dbReference type="Gene3D" id="3.40.366.10">
    <property type="entry name" value="Malonyl-Coenzyme A Acyl Carrier Protein, domain 2"/>
    <property type="match status" value="1"/>
</dbReference>
<evidence type="ECO:0000256" key="7">
    <source>
        <dbReference type="ARBA" id="ARBA00022832"/>
    </source>
</evidence>
<keyword evidence="11" id="KW-0275">Fatty acid biosynthesis</keyword>
<evidence type="ECO:0000259" key="14">
    <source>
        <dbReference type="SMART" id="SM00827"/>
    </source>
</evidence>
<organism evidence="15 16">
    <name type="scientific">Rhamnusium bicolor</name>
    <dbReference type="NCBI Taxonomy" id="1586634"/>
    <lineage>
        <taxon>Eukaryota</taxon>
        <taxon>Metazoa</taxon>
        <taxon>Ecdysozoa</taxon>
        <taxon>Arthropoda</taxon>
        <taxon>Hexapoda</taxon>
        <taxon>Insecta</taxon>
        <taxon>Pterygota</taxon>
        <taxon>Neoptera</taxon>
        <taxon>Endopterygota</taxon>
        <taxon>Coleoptera</taxon>
        <taxon>Polyphaga</taxon>
        <taxon>Cucujiformia</taxon>
        <taxon>Chrysomeloidea</taxon>
        <taxon>Cerambycidae</taxon>
        <taxon>Lepturinae</taxon>
        <taxon>Rhagiini</taxon>
        <taxon>Rhamnusium</taxon>
    </lineage>
</organism>
<dbReference type="Pfam" id="PF00698">
    <property type="entry name" value="Acyl_transf_1"/>
    <property type="match status" value="1"/>
</dbReference>
<accession>A0AAV8WY68</accession>
<protein>
    <recommendedName>
        <fullName evidence="4">[acyl-carrier-protein] S-malonyltransferase</fullName>
        <ecNumber evidence="4">2.3.1.39</ecNumber>
    </recommendedName>
    <alternativeName>
        <fullName evidence="13">[Acyl-carrier-protein] malonyltransferase</fullName>
    </alternativeName>
</protein>
<keyword evidence="16" id="KW-1185">Reference proteome</keyword>
<dbReference type="AlphaFoldDB" id="A0AAV8WY68"/>
<dbReference type="PANTHER" id="PTHR47170:SF2">
    <property type="entry name" value="MALONYL-COA:ACP TRANSACYLASE (MAT) DOMAIN-CONTAINING PROTEIN"/>
    <property type="match status" value="1"/>
</dbReference>
<dbReference type="PIRSF" id="PIRSF000446">
    <property type="entry name" value="Mct"/>
    <property type="match status" value="1"/>
</dbReference>
<evidence type="ECO:0000256" key="1">
    <source>
        <dbReference type="ARBA" id="ARBA00004173"/>
    </source>
</evidence>
<evidence type="ECO:0000256" key="8">
    <source>
        <dbReference type="ARBA" id="ARBA00022946"/>
    </source>
</evidence>
<evidence type="ECO:0000256" key="6">
    <source>
        <dbReference type="ARBA" id="ARBA00022679"/>
    </source>
</evidence>
<evidence type="ECO:0000256" key="10">
    <source>
        <dbReference type="ARBA" id="ARBA00023128"/>
    </source>
</evidence>
<sequence length="298" mass="33707">MGKDLLKFPIAKDLFELANYILKYDLLKLCLKGPKEILDQTQYCQPAIMVCSLAAIEKLKEERPNVIANCVATAGFSLGEITSLVFAGALGFERALQLVKIRGEAMQLASETYKGGMITVMYGPESKLNFACLKAKEWALDKGDEYPECRIANYLYPHCKVVSGSESALQFLENNWKEFNLRKIKRLPVSGAFHSDLMAPAVEPFRKALNKSEISEPVISVYSNVDGKRYRDVEHIRRQLPKQIVKPVKWEQLLHVIYERSPDEYFPRTFECGPGKSLKTILKQVNAKASDECYSIVV</sequence>
<comment type="subcellular location">
    <subcellularLocation>
        <location evidence="1">Mitochondrion</location>
    </subcellularLocation>
</comment>
<evidence type="ECO:0000256" key="4">
    <source>
        <dbReference type="ARBA" id="ARBA00013258"/>
    </source>
</evidence>
<comment type="similarity">
    <text evidence="3">Belongs to the FabD family.</text>
</comment>
<gene>
    <name evidence="15" type="ORF">NQ314_015904</name>
</gene>
<dbReference type="GO" id="GO:0006633">
    <property type="term" value="P:fatty acid biosynthetic process"/>
    <property type="evidence" value="ECO:0007669"/>
    <property type="project" value="UniProtKB-KW"/>
</dbReference>
<keyword evidence="6" id="KW-0808">Transferase</keyword>
<dbReference type="InterPro" id="IPR052760">
    <property type="entry name" value="Mitochondrial_malonyltrans"/>
</dbReference>
<comment type="similarity">
    <text evidence="12">Belongs to the type II malonyltransferase family.</text>
</comment>
<reference evidence="15" key="1">
    <citation type="journal article" date="2023" name="Insect Mol. Biol.">
        <title>Genome sequencing provides insights into the evolution of gene families encoding plant cell wall-degrading enzymes in longhorned beetles.</title>
        <authorList>
            <person name="Shin N.R."/>
            <person name="Okamura Y."/>
            <person name="Kirsch R."/>
            <person name="Pauchet Y."/>
        </authorList>
    </citation>
    <scope>NUCLEOTIDE SEQUENCE</scope>
    <source>
        <strain evidence="15">RBIC_L_NR</strain>
    </source>
</reference>
<comment type="pathway">
    <text evidence="2">Lipid metabolism; fatty acid biosynthesis.</text>
</comment>
<dbReference type="GO" id="GO:0004314">
    <property type="term" value="F:[acyl-carrier-protein] S-malonyltransferase activity"/>
    <property type="evidence" value="ECO:0007669"/>
    <property type="project" value="UniProtKB-EC"/>
</dbReference>
<dbReference type="Gene3D" id="3.30.70.250">
    <property type="entry name" value="Malonyl-CoA ACP transacylase, ACP-binding"/>
    <property type="match status" value="1"/>
</dbReference>
<evidence type="ECO:0000313" key="15">
    <source>
        <dbReference type="EMBL" id="KAJ8931207.1"/>
    </source>
</evidence>
<dbReference type="InterPro" id="IPR014043">
    <property type="entry name" value="Acyl_transferase_dom"/>
</dbReference>
<evidence type="ECO:0000256" key="12">
    <source>
        <dbReference type="ARBA" id="ARBA00061523"/>
    </source>
</evidence>
<evidence type="ECO:0000256" key="3">
    <source>
        <dbReference type="ARBA" id="ARBA00008217"/>
    </source>
</evidence>
<dbReference type="InterPro" id="IPR016036">
    <property type="entry name" value="Malonyl_transacylase_ACP-bd"/>
</dbReference>
<dbReference type="EMBL" id="JANEYF010004433">
    <property type="protein sequence ID" value="KAJ8931207.1"/>
    <property type="molecule type" value="Genomic_DNA"/>
</dbReference>
<dbReference type="PANTHER" id="PTHR47170">
    <property type="entry name" value="MALONYL-COA ACP TRANSACYLASE, ACP-BINDING"/>
    <property type="match status" value="1"/>
</dbReference>
<dbReference type="GO" id="GO:0005739">
    <property type="term" value="C:mitochondrion"/>
    <property type="evidence" value="ECO:0007669"/>
    <property type="project" value="UniProtKB-SubCell"/>
</dbReference>
<evidence type="ECO:0000313" key="16">
    <source>
        <dbReference type="Proteomes" id="UP001162156"/>
    </source>
</evidence>
<evidence type="ECO:0000256" key="2">
    <source>
        <dbReference type="ARBA" id="ARBA00005194"/>
    </source>
</evidence>
<keyword evidence="5" id="KW-0444">Lipid biosynthesis</keyword>
<dbReference type="SUPFAM" id="SSF52151">
    <property type="entry name" value="FabD/lysophospholipase-like"/>
    <property type="match status" value="1"/>
</dbReference>
<evidence type="ECO:0000256" key="11">
    <source>
        <dbReference type="ARBA" id="ARBA00023160"/>
    </source>
</evidence>
<evidence type="ECO:0000256" key="9">
    <source>
        <dbReference type="ARBA" id="ARBA00023098"/>
    </source>
</evidence>
<proteinExistence type="inferred from homology"/>
<dbReference type="FunFam" id="3.30.70.250:FF:000005">
    <property type="entry name" value="Malonyl-CoA-acyl carrier protein transacylase, mitochondrial"/>
    <property type="match status" value="1"/>
</dbReference>
<dbReference type="InterPro" id="IPR024925">
    <property type="entry name" value="Malonyl_CoA-ACP_transAc"/>
</dbReference>
<evidence type="ECO:0000256" key="5">
    <source>
        <dbReference type="ARBA" id="ARBA00022516"/>
    </source>
</evidence>
<dbReference type="InterPro" id="IPR001227">
    <property type="entry name" value="Ac_transferase_dom_sf"/>
</dbReference>
<dbReference type="EC" id="2.3.1.39" evidence="4"/>
<keyword evidence="9" id="KW-0443">Lipid metabolism</keyword>
<keyword evidence="10" id="KW-0496">Mitochondrion</keyword>
<name>A0AAV8WY68_9CUCU</name>
<comment type="caution">
    <text evidence="15">The sequence shown here is derived from an EMBL/GenBank/DDBJ whole genome shotgun (WGS) entry which is preliminary data.</text>
</comment>
<keyword evidence="8" id="KW-0809">Transit peptide</keyword>